<evidence type="ECO:0000313" key="2">
    <source>
        <dbReference type="Proteomes" id="UP001066276"/>
    </source>
</evidence>
<sequence length="106" mass="12478">MQRVRHTRGDTGLTFIGRPQWKKDGLEGRERLRTYTSGMHRLHAYIVGRNRANLAAESTERQRCFIHRLRSSAEETLFFSVKRSYYSKLFLPGGPDQKDPRENLRI</sequence>
<proteinExistence type="predicted"/>
<dbReference type="EMBL" id="JANPWB010000012">
    <property type="protein sequence ID" value="KAJ1115803.1"/>
    <property type="molecule type" value="Genomic_DNA"/>
</dbReference>
<organism evidence="1 2">
    <name type="scientific">Pleurodeles waltl</name>
    <name type="common">Iberian ribbed newt</name>
    <dbReference type="NCBI Taxonomy" id="8319"/>
    <lineage>
        <taxon>Eukaryota</taxon>
        <taxon>Metazoa</taxon>
        <taxon>Chordata</taxon>
        <taxon>Craniata</taxon>
        <taxon>Vertebrata</taxon>
        <taxon>Euteleostomi</taxon>
        <taxon>Amphibia</taxon>
        <taxon>Batrachia</taxon>
        <taxon>Caudata</taxon>
        <taxon>Salamandroidea</taxon>
        <taxon>Salamandridae</taxon>
        <taxon>Pleurodelinae</taxon>
        <taxon>Pleurodeles</taxon>
    </lineage>
</organism>
<dbReference type="AlphaFoldDB" id="A0AAV7NN79"/>
<evidence type="ECO:0000313" key="1">
    <source>
        <dbReference type="EMBL" id="KAJ1115803.1"/>
    </source>
</evidence>
<keyword evidence="2" id="KW-1185">Reference proteome</keyword>
<gene>
    <name evidence="1" type="ORF">NDU88_004025</name>
</gene>
<protein>
    <submittedName>
        <fullName evidence="1">Uncharacterized protein</fullName>
    </submittedName>
</protein>
<accession>A0AAV7NN79</accession>
<name>A0AAV7NN79_PLEWA</name>
<reference evidence="1" key="1">
    <citation type="journal article" date="2022" name="bioRxiv">
        <title>Sequencing and chromosome-scale assembly of the giantPleurodeles waltlgenome.</title>
        <authorList>
            <person name="Brown T."/>
            <person name="Elewa A."/>
            <person name="Iarovenko S."/>
            <person name="Subramanian E."/>
            <person name="Araus A.J."/>
            <person name="Petzold A."/>
            <person name="Susuki M."/>
            <person name="Suzuki K.-i.T."/>
            <person name="Hayashi T."/>
            <person name="Toyoda A."/>
            <person name="Oliveira C."/>
            <person name="Osipova E."/>
            <person name="Leigh N.D."/>
            <person name="Simon A."/>
            <person name="Yun M.H."/>
        </authorList>
    </citation>
    <scope>NUCLEOTIDE SEQUENCE</scope>
    <source>
        <strain evidence="1">20211129_DDA</strain>
        <tissue evidence="1">Liver</tissue>
    </source>
</reference>
<dbReference type="Proteomes" id="UP001066276">
    <property type="component" value="Chromosome 8"/>
</dbReference>
<comment type="caution">
    <text evidence="1">The sequence shown here is derived from an EMBL/GenBank/DDBJ whole genome shotgun (WGS) entry which is preliminary data.</text>
</comment>